<dbReference type="Proteomes" id="UP000460435">
    <property type="component" value="Unassembled WGS sequence"/>
</dbReference>
<accession>A0A7K3M4U2</accession>
<evidence type="ECO:0000256" key="1">
    <source>
        <dbReference type="SAM" id="Coils"/>
    </source>
</evidence>
<keyword evidence="1" id="KW-0175">Coiled coil</keyword>
<proteinExistence type="predicted"/>
<evidence type="ECO:0000313" key="2">
    <source>
        <dbReference type="EMBL" id="NDL58250.1"/>
    </source>
</evidence>
<dbReference type="RefSeq" id="WP_162450922.1">
    <property type="nucleotide sequence ID" value="NZ_WLZY01000004.1"/>
</dbReference>
<organism evidence="2 3">
    <name type="scientific">Phytoactinopolyspora mesophila</name>
    <dbReference type="NCBI Taxonomy" id="2650750"/>
    <lineage>
        <taxon>Bacteria</taxon>
        <taxon>Bacillati</taxon>
        <taxon>Actinomycetota</taxon>
        <taxon>Actinomycetes</taxon>
        <taxon>Jiangellales</taxon>
        <taxon>Jiangellaceae</taxon>
        <taxon>Phytoactinopolyspora</taxon>
    </lineage>
</organism>
<comment type="caution">
    <text evidence="2">The sequence shown here is derived from an EMBL/GenBank/DDBJ whole genome shotgun (WGS) entry which is preliminary data.</text>
</comment>
<protein>
    <submittedName>
        <fullName evidence="2">Uncharacterized protein</fullName>
    </submittedName>
</protein>
<evidence type="ECO:0000313" key="3">
    <source>
        <dbReference type="Proteomes" id="UP000460435"/>
    </source>
</evidence>
<name>A0A7K3M4U2_9ACTN</name>
<keyword evidence="3" id="KW-1185">Reference proteome</keyword>
<gene>
    <name evidence="2" type="ORF">F7O44_14335</name>
</gene>
<sequence>MEGTGPAPPDNELEQIIAETESYLTELRAELERRQQAVQTAEIENLEEHLANARVKWDELKDFLEVVLQELKR</sequence>
<feature type="coiled-coil region" evidence="1">
    <location>
        <begin position="17"/>
        <end position="56"/>
    </location>
</feature>
<dbReference type="EMBL" id="WLZY01000004">
    <property type="protein sequence ID" value="NDL58250.1"/>
    <property type="molecule type" value="Genomic_DNA"/>
</dbReference>
<reference evidence="2 3" key="1">
    <citation type="submission" date="2019-11" db="EMBL/GenBank/DDBJ databases">
        <authorList>
            <person name="Li X.-J."/>
            <person name="Feng X.-M."/>
        </authorList>
    </citation>
    <scope>NUCLEOTIDE SEQUENCE [LARGE SCALE GENOMIC DNA]</scope>
    <source>
        <strain evidence="2 3">XMNu-373</strain>
    </source>
</reference>
<dbReference type="AlphaFoldDB" id="A0A7K3M4U2"/>